<reference evidence="2 3" key="1">
    <citation type="submission" date="2020-08" db="EMBL/GenBank/DDBJ databases">
        <title>Aphidius gifuensis genome sequencing and assembly.</title>
        <authorList>
            <person name="Du Z."/>
        </authorList>
    </citation>
    <scope>NUCLEOTIDE SEQUENCE [LARGE SCALE GENOMIC DNA]</scope>
    <source>
        <strain evidence="2">YNYX2018</strain>
        <tissue evidence="2">Adults</tissue>
    </source>
</reference>
<organism evidence="2 3">
    <name type="scientific">Aphidius gifuensis</name>
    <name type="common">Parasitoid wasp</name>
    <dbReference type="NCBI Taxonomy" id="684658"/>
    <lineage>
        <taxon>Eukaryota</taxon>
        <taxon>Metazoa</taxon>
        <taxon>Ecdysozoa</taxon>
        <taxon>Arthropoda</taxon>
        <taxon>Hexapoda</taxon>
        <taxon>Insecta</taxon>
        <taxon>Pterygota</taxon>
        <taxon>Neoptera</taxon>
        <taxon>Endopterygota</taxon>
        <taxon>Hymenoptera</taxon>
        <taxon>Apocrita</taxon>
        <taxon>Ichneumonoidea</taxon>
        <taxon>Braconidae</taxon>
        <taxon>Aphidiinae</taxon>
        <taxon>Aphidius</taxon>
    </lineage>
</organism>
<keyword evidence="3" id="KW-1185">Reference proteome</keyword>
<sequence length="146" mass="16700">MDHNSDDESLELGSKSWNRIFTAAIKTGYREGVEEGSSTVLQSDFDIGYVDGFKIAFILGKYKAIANLYLKDTQHPQEIIDILNTTKRGACYICKLEQNSENLDPQAIELHKEHTTKILNKLYDYFLPLLKNKNIDLAKMNIEKNI</sequence>
<name>A0A835CR35_APHGI</name>
<dbReference type="InterPro" id="IPR019191">
    <property type="entry name" value="Essential_protein_Yae1_N"/>
</dbReference>
<comment type="caution">
    <text evidence="2">The sequence shown here is derived from an EMBL/GenBank/DDBJ whole genome shotgun (WGS) entry which is preliminary data.</text>
</comment>
<accession>A0A835CR35</accession>
<dbReference type="EMBL" id="JACMRX010000004">
    <property type="protein sequence ID" value="KAF7990843.1"/>
    <property type="molecule type" value="Genomic_DNA"/>
</dbReference>
<evidence type="ECO:0000313" key="2">
    <source>
        <dbReference type="EMBL" id="KAF7990843.1"/>
    </source>
</evidence>
<evidence type="ECO:0000313" key="3">
    <source>
        <dbReference type="Proteomes" id="UP000639338"/>
    </source>
</evidence>
<dbReference type="Pfam" id="PF09811">
    <property type="entry name" value="Yae1_N"/>
    <property type="match status" value="1"/>
</dbReference>
<feature type="domain" description="Essential protein Yae1 N-terminal" evidence="1">
    <location>
        <begin position="28"/>
        <end position="66"/>
    </location>
</feature>
<dbReference type="OrthoDB" id="20086at2759"/>
<dbReference type="Proteomes" id="UP000639338">
    <property type="component" value="Unassembled WGS sequence"/>
</dbReference>
<proteinExistence type="predicted"/>
<protein>
    <recommendedName>
        <fullName evidence="1">Essential protein Yae1 N-terminal domain-containing protein</fullName>
    </recommendedName>
</protein>
<dbReference type="AlphaFoldDB" id="A0A835CR35"/>
<evidence type="ECO:0000259" key="1">
    <source>
        <dbReference type="Pfam" id="PF09811"/>
    </source>
</evidence>
<gene>
    <name evidence="2" type="ORF">HCN44_000648</name>
</gene>